<feature type="domain" description="Rab-GAP TBC" evidence="5">
    <location>
        <begin position="699"/>
        <end position="886"/>
    </location>
</feature>
<feature type="coiled-coil region" evidence="3">
    <location>
        <begin position="858"/>
        <end position="906"/>
    </location>
</feature>
<dbReference type="Pfam" id="PF11830">
    <property type="entry name" value="DUF3350"/>
    <property type="match status" value="1"/>
</dbReference>
<dbReference type="PANTHER" id="PTHR47219:SF16">
    <property type="entry name" value="GTPASE ACTIVATING PROTEIN"/>
    <property type="match status" value="1"/>
</dbReference>
<dbReference type="GO" id="GO:0005096">
    <property type="term" value="F:GTPase activator activity"/>
    <property type="evidence" value="ECO:0007669"/>
    <property type="project" value="UniProtKB-KW"/>
</dbReference>
<feature type="region of interest" description="Disordered" evidence="4">
    <location>
        <begin position="215"/>
        <end position="241"/>
    </location>
</feature>
<dbReference type="SUPFAM" id="SSF47923">
    <property type="entry name" value="Ypt/Rab-GAP domain of gyp1p"/>
    <property type="match status" value="1"/>
</dbReference>
<name>A0A836K2A0_9HYME</name>
<dbReference type="SMART" id="SM00164">
    <property type="entry name" value="TBC"/>
    <property type="match status" value="1"/>
</dbReference>
<evidence type="ECO:0000256" key="1">
    <source>
        <dbReference type="ARBA" id="ARBA00022468"/>
    </source>
</evidence>
<keyword evidence="7" id="KW-1185">Reference proteome</keyword>
<dbReference type="PANTHER" id="PTHR47219">
    <property type="entry name" value="RAB GTPASE-ACTIVATING PROTEIN 1-LIKE"/>
    <property type="match status" value="1"/>
</dbReference>
<dbReference type="Gene3D" id="1.10.8.270">
    <property type="entry name" value="putative rabgap domain of human tbc1 domain family member 14 like domains"/>
    <property type="match status" value="1"/>
</dbReference>
<dbReference type="Gene3D" id="2.30.29.30">
    <property type="entry name" value="Pleckstrin-homology domain (PH domain)/Phosphotyrosine-binding domain (PTB)"/>
    <property type="match status" value="1"/>
</dbReference>
<proteinExistence type="predicted"/>
<feature type="compositionally biased region" description="Polar residues" evidence="4">
    <location>
        <begin position="497"/>
        <end position="525"/>
    </location>
</feature>
<evidence type="ECO:0000313" key="6">
    <source>
        <dbReference type="EMBL" id="KAG5335837.1"/>
    </source>
</evidence>
<feature type="region of interest" description="Disordered" evidence="4">
    <location>
        <begin position="483"/>
        <end position="544"/>
    </location>
</feature>
<evidence type="ECO:0000259" key="5">
    <source>
        <dbReference type="PROSITE" id="PS50086"/>
    </source>
</evidence>
<dbReference type="SMART" id="SM00462">
    <property type="entry name" value="PTB"/>
    <property type="match status" value="1"/>
</dbReference>
<organism evidence="6 7">
    <name type="scientific">Acromyrmex heyeri</name>
    <dbReference type="NCBI Taxonomy" id="230685"/>
    <lineage>
        <taxon>Eukaryota</taxon>
        <taxon>Metazoa</taxon>
        <taxon>Ecdysozoa</taxon>
        <taxon>Arthropoda</taxon>
        <taxon>Hexapoda</taxon>
        <taxon>Insecta</taxon>
        <taxon>Pterygota</taxon>
        <taxon>Neoptera</taxon>
        <taxon>Endopterygota</taxon>
        <taxon>Hymenoptera</taxon>
        <taxon>Apocrita</taxon>
        <taxon>Aculeata</taxon>
        <taxon>Formicoidea</taxon>
        <taxon>Formicidae</taxon>
        <taxon>Myrmicinae</taxon>
        <taxon>Acromyrmex</taxon>
    </lineage>
</organism>
<dbReference type="InterPro" id="IPR035969">
    <property type="entry name" value="Rab-GAP_TBC_sf"/>
</dbReference>
<dbReference type="Proteomes" id="UP000670152">
    <property type="component" value="Unassembled WGS sequence"/>
</dbReference>
<comment type="caution">
    <text evidence="6">The sequence shown here is derived from an EMBL/GenBank/DDBJ whole genome shotgun (WGS) entry which is preliminary data.</text>
</comment>
<dbReference type="FunFam" id="1.10.8.270:FF:000001">
    <property type="entry name" value="TBC1 domain family member 1"/>
    <property type="match status" value="1"/>
</dbReference>
<dbReference type="InterPro" id="IPR000195">
    <property type="entry name" value="Rab-GAP-TBC_dom"/>
</dbReference>
<evidence type="ECO:0000256" key="2">
    <source>
        <dbReference type="ARBA" id="ARBA00022553"/>
    </source>
</evidence>
<dbReference type="OrthoDB" id="295078at2759"/>
<dbReference type="Gene3D" id="1.10.10.2750">
    <property type="match status" value="1"/>
</dbReference>
<keyword evidence="2" id="KW-0597">Phosphoprotein</keyword>
<keyword evidence="1" id="KW-0343">GTPase activation</keyword>
<gene>
    <name evidence="6" type="primary">Tbc1d1</name>
    <name evidence="6" type="ORF">G6Z77_0001823</name>
</gene>
<feature type="compositionally biased region" description="Basic and acidic residues" evidence="4">
    <location>
        <begin position="1164"/>
        <end position="1179"/>
    </location>
</feature>
<evidence type="ECO:0000313" key="7">
    <source>
        <dbReference type="Proteomes" id="UP000670152"/>
    </source>
</evidence>
<dbReference type="FunFam" id="1.10.10.2750:FF:000002">
    <property type="entry name" value="TBC1 domain family member 4"/>
    <property type="match status" value="1"/>
</dbReference>
<feature type="region of interest" description="Disordered" evidence="4">
    <location>
        <begin position="167"/>
        <end position="187"/>
    </location>
</feature>
<evidence type="ECO:0000256" key="3">
    <source>
        <dbReference type="SAM" id="Coils"/>
    </source>
</evidence>
<dbReference type="InterPro" id="IPR021785">
    <property type="entry name" value="DUF3350"/>
</dbReference>
<feature type="region of interest" description="Disordered" evidence="4">
    <location>
        <begin position="1151"/>
        <end position="1179"/>
    </location>
</feature>
<feature type="non-terminal residue" evidence="6">
    <location>
        <position position="1"/>
    </location>
</feature>
<dbReference type="PROSITE" id="PS50086">
    <property type="entry name" value="TBC_RABGAP"/>
    <property type="match status" value="1"/>
</dbReference>
<protein>
    <submittedName>
        <fullName evidence="6">TBCD1 protein</fullName>
    </submittedName>
</protein>
<reference evidence="6 7" key="1">
    <citation type="submission" date="2020-02" db="EMBL/GenBank/DDBJ databases">
        <title>Relaxed selection underlies rapid genomic changes in the transitions from sociality to social parasitism in ants.</title>
        <authorList>
            <person name="Bi X."/>
        </authorList>
    </citation>
    <scope>NUCLEOTIDE SEQUENCE [LARGE SCALE GENOMIC DNA]</scope>
    <source>
        <strain evidence="6">BGI-DK2014b</strain>
        <tissue evidence="6">Whole body</tissue>
    </source>
</reference>
<dbReference type="AlphaFoldDB" id="A0A836K2A0"/>
<keyword evidence="3" id="KW-0175">Coiled coil</keyword>
<dbReference type="SUPFAM" id="SSF50729">
    <property type="entry name" value="PH domain-like"/>
    <property type="match status" value="1"/>
</dbReference>
<dbReference type="EMBL" id="JAANIB010003820">
    <property type="protein sequence ID" value="KAG5335837.1"/>
    <property type="molecule type" value="Genomic_DNA"/>
</dbReference>
<evidence type="ECO:0000256" key="4">
    <source>
        <dbReference type="SAM" id="MobiDB-lite"/>
    </source>
</evidence>
<feature type="non-terminal residue" evidence="6">
    <location>
        <position position="1179"/>
    </location>
</feature>
<feature type="compositionally biased region" description="Polar residues" evidence="4">
    <location>
        <begin position="535"/>
        <end position="544"/>
    </location>
</feature>
<dbReference type="InterPro" id="IPR011993">
    <property type="entry name" value="PH-like_dom_sf"/>
</dbReference>
<dbReference type="InterPro" id="IPR050302">
    <property type="entry name" value="Rab_GAP_TBC_domain"/>
</dbReference>
<dbReference type="CDD" id="cd01269">
    <property type="entry name" value="PTB_TBC1D1_like"/>
    <property type="match status" value="1"/>
</dbReference>
<dbReference type="InterPro" id="IPR006020">
    <property type="entry name" value="PTB/PI_dom"/>
</dbReference>
<sequence length="1179" mass="133127">MTFRRQAEDRVILNKQVPGSEVKMITLPISASSPYRSYSDGNKIVKEPLVRVAEDHLLNAQICKESLKDMKEHSAAQRMERDKDLPQRSQSSAASLISIGADISPSSSQFFEVFYIGKIKVSSPKVPESFIDDALIKFRVHGLEKSRSSTSNLLSDCQRLKRQALMSSINRRNSTESTASESGSIENVSGNSIIPSVNPLGIPPVLSSSVETFPRTTTNLAENDGRDENRTESSATSNITVPEIMRNRAASTGSVLSGRRDSTIKGNDDHNRTMVFQVGRFDLRLISPDRKQILLHKQLKDVASCAQGIKNSEHFGFICKESEYFIGYVFKCQSGSVADDQLVKLFLRLAMLQERRSILYFLANIVLCIGQNDRRVQSIIFSRMELLPEDEQEIVVSKYKGAEAAGNVGVSSSSLREQNQFLMRLLRAHCESKQARHVHDTAENRSEFLNQYLSVGVGSTIFMKAKRSLTNSFDNLMKRKGSRDDFGLGPQLRDTNHLNTGIQKYGSQSPDNSRQSSILDISPESSRPRSLRVSPEQQIVNNGPKSSMMDIFLKVGNSPKTSPTETEGNSTIQANSSWRQTILNRVVTPNKDHNATEIEKINILKNLETPVKRRSKQELRDLWKKAINQQLILIRMEKENAKLRERQEEATVKRIKLEYDELSSCAREVMEVWDLLVSKESRVSTKCDNQMLLHAIKQGVPKGKRGEVWQFLAEQFCLKQPPIDTQEFPNYNTPYELLLKQLTSQQHAILIDLGRTFPSHPYFSSPLGPGQLALFNLLKAYSLLDHEVGYCQGLSFVAGVLLLHLTRVPAIDKQSLDRIMKRVFYPDLEITKQLNEYRVEYQVLQEEMISVKPQMENLEKFKLRNKQLTQEVAQLSEQFEITMSNLHRLETARSMQQATIHRLESQNRSLEVTVATLGAFIQQLADTRSDIEVPGEVRRIIAQLSMVEKRRNTGTKSYPLKVIEDNKHGMIKSNSTGRESQNLLRNNGMDTPYPLKSTLSQPNLATKLEKVSSFFSNSHNHIQKQRAQLAALRNEYSERIRNNDENDPKTVNIDIQITDTMNLANNPVSQNENNLKVPATNLEKSISLPLKLKLKPSKSAYELSSVRKVPTSKLEVTSNDSLTNLTGTIHPLDTCSDVNFRFSGTTKLKSIKPVKSSPSCQEDSSNKQKPEQISDPLNR</sequence>
<accession>A0A836K2A0</accession>
<dbReference type="Pfam" id="PF00566">
    <property type="entry name" value="RabGAP-TBC"/>
    <property type="match status" value="1"/>
</dbReference>